<dbReference type="InParanoid" id="W3X991"/>
<accession>W3X991</accession>
<dbReference type="RefSeq" id="XP_007831252.1">
    <property type="nucleotide sequence ID" value="XM_007833061.1"/>
</dbReference>
<feature type="signal peptide" evidence="10">
    <location>
        <begin position="1"/>
        <end position="30"/>
    </location>
</feature>
<dbReference type="Proteomes" id="UP000030651">
    <property type="component" value="Unassembled WGS sequence"/>
</dbReference>
<sequence length="338" mass="33874">MIPGHSSASSRLLILLAGLLLSLLVPSAHSAPTPGHHLGDDLGSVFSKGLNLTAIIDTSITSLASLIVALGSGQISQNGLWGLININNITSNVGSSQNVNGTSNFLSTIKGETLEKCAGCPSVAVIFARGTSEPGNMGFLAGPPFATALQHYFNGTRLAIQGLEYPASIAGFAAGGSSEGAEKMAAFVSATREACPDAKIVLAGYSQGAQVVRKACASLGADVAGKLSSVVLFGDPGNGTAVPGVGADRVFTACHQGDRICARGSAVLPEHLTYSMDAPAAALFAMEKTGLGMGGGDALLEGMDDIPMLNQTQDGLGDMVLGDLGHAGGGDSVIPGLG</sequence>
<comment type="similarity">
    <text evidence="1">Belongs to the cutinase family.</text>
</comment>
<dbReference type="GO" id="GO:0050525">
    <property type="term" value="F:cutinase activity"/>
    <property type="evidence" value="ECO:0007669"/>
    <property type="project" value="UniProtKB-EC"/>
</dbReference>
<dbReference type="InterPro" id="IPR029058">
    <property type="entry name" value="AB_hydrolase_fold"/>
</dbReference>
<keyword evidence="6 9" id="KW-1015">Disulfide bond</keyword>
<proteinExistence type="inferred from homology"/>
<dbReference type="PANTHER" id="PTHR48250:SF1">
    <property type="entry name" value="CUTINASE"/>
    <property type="match status" value="1"/>
</dbReference>
<dbReference type="InterPro" id="IPR011150">
    <property type="entry name" value="Cutinase_monf"/>
</dbReference>
<evidence type="ECO:0000313" key="11">
    <source>
        <dbReference type="EMBL" id="ETS82604.1"/>
    </source>
</evidence>
<feature type="disulfide bond" evidence="9">
    <location>
        <begin position="120"/>
        <end position="195"/>
    </location>
</feature>
<dbReference type="InterPro" id="IPR000675">
    <property type="entry name" value="Cutinase/axe"/>
</dbReference>
<dbReference type="GO" id="GO:0016052">
    <property type="term" value="P:carbohydrate catabolic process"/>
    <property type="evidence" value="ECO:0007669"/>
    <property type="project" value="TreeGrafter"/>
</dbReference>
<evidence type="ECO:0000256" key="1">
    <source>
        <dbReference type="ARBA" id="ARBA00007534"/>
    </source>
</evidence>
<dbReference type="PANTHER" id="PTHR48250">
    <property type="entry name" value="CUTINASE 2-RELATED"/>
    <property type="match status" value="1"/>
</dbReference>
<keyword evidence="5" id="KW-0378">Hydrolase</keyword>
<keyword evidence="4 10" id="KW-0732">Signal</keyword>
<evidence type="ECO:0000256" key="7">
    <source>
        <dbReference type="ARBA" id="ARBA00034045"/>
    </source>
</evidence>
<evidence type="ECO:0000256" key="5">
    <source>
        <dbReference type="ARBA" id="ARBA00022801"/>
    </source>
</evidence>
<dbReference type="Pfam" id="PF01083">
    <property type="entry name" value="Cutinase"/>
    <property type="match status" value="1"/>
</dbReference>
<comment type="catalytic activity">
    <reaction evidence="7">
        <text>cutin + H2O = cutin monomers.</text>
        <dbReference type="EC" id="3.1.1.74"/>
    </reaction>
</comment>
<dbReference type="HOGENOM" id="CLU_040058_2_1_1"/>
<organism evidence="11 12">
    <name type="scientific">Pestalotiopsis fici (strain W106-1 / CGMCC3.15140)</name>
    <dbReference type="NCBI Taxonomy" id="1229662"/>
    <lineage>
        <taxon>Eukaryota</taxon>
        <taxon>Fungi</taxon>
        <taxon>Dikarya</taxon>
        <taxon>Ascomycota</taxon>
        <taxon>Pezizomycotina</taxon>
        <taxon>Sordariomycetes</taxon>
        <taxon>Xylariomycetidae</taxon>
        <taxon>Amphisphaeriales</taxon>
        <taxon>Sporocadaceae</taxon>
        <taxon>Pestalotiopsis</taxon>
    </lineage>
</organism>
<feature type="active site" description="Proton donor/acceptor" evidence="8">
    <location>
        <position position="271"/>
    </location>
</feature>
<dbReference type="AlphaFoldDB" id="W3X991"/>
<evidence type="ECO:0000256" key="9">
    <source>
        <dbReference type="PIRSR" id="PIRSR611150-2"/>
    </source>
</evidence>
<keyword evidence="12" id="KW-1185">Reference proteome</keyword>
<evidence type="ECO:0000256" key="10">
    <source>
        <dbReference type="SAM" id="SignalP"/>
    </source>
</evidence>
<dbReference type="GeneID" id="19269493"/>
<protein>
    <recommendedName>
        <fullName evidence="2">cutinase</fullName>
        <ecNumber evidence="2">3.1.1.74</ecNumber>
    </recommendedName>
</protein>
<feature type="active site" description="Nucleophile" evidence="8">
    <location>
        <position position="206"/>
    </location>
</feature>
<evidence type="ECO:0000256" key="2">
    <source>
        <dbReference type="ARBA" id="ARBA00013095"/>
    </source>
</evidence>
<feature type="active site" evidence="8">
    <location>
        <position position="258"/>
    </location>
</feature>
<dbReference type="KEGG" id="pfy:PFICI_04480"/>
<evidence type="ECO:0000256" key="8">
    <source>
        <dbReference type="PIRSR" id="PIRSR611150-1"/>
    </source>
</evidence>
<dbReference type="SMR" id="W3X991"/>
<name>W3X991_PESFW</name>
<evidence type="ECO:0000256" key="6">
    <source>
        <dbReference type="ARBA" id="ARBA00023157"/>
    </source>
</evidence>
<dbReference type="GO" id="GO:0005576">
    <property type="term" value="C:extracellular region"/>
    <property type="evidence" value="ECO:0007669"/>
    <property type="project" value="InterPro"/>
</dbReference>
<gene>
    <name evidence="11" type="ORF">PFICI_04480</name>
</gene>
<dbReference type="eggNOG" id="ENOG502S3AW">
    <property type="taxonomic scope" value="Eukaryota"/>
</dbReference>
<feature type="chain" id="PRO_5004835564" description="cutinase" evidence="10">
    <location>
        <begin position="31"/>
        <end position="338"/>
    </location>
</feature>
<dbReference type="Gene3D" id="3.40.50.1820">
    <property type="entry name" value="alpha/beta hydrolase"/>
    <property type="match status" value="1"/>
</dbReference>
<dbReference type="SMART" id="SM01110">
    <property type="entry name" value="Cutinase"/>
    <property type="match status" value="1"/>
</dbReference>
<dbReference type="SUPFAM" id="SSF53474">
    <property type="entry name" value="alpha/beta-Hydrolases"/>
    <property type="match status" value="1"/>
</dbReference>
<feature type="disulfide bond" evidence="9">
    <location>
        <begin position="254"/>
        <end position="261"/>
    </location>
</feature>
<evidence type="ECO:0000313" key="12">
    <source>
        <dbReference type="Proteomes" id="UP000030651"/>
    </source>
</evidence>
<reference evidence="12" key="1">
    <citation type="journal article" date="2015" name="BMC Genomics">
        <title>Genomic and transcriptomic analysis of the endophytic fungus Pestalotiopsis fici reveals its lifestyle and high potential for synthesis of natural products.</title>
        <authorList>
            <person name="Wang X."/>
            <person name="Zhang X."/>
            <person name="Liu L."/>
            <person name="Xiang M."/>
            <person name="Wang W."/>
            <person name="Sun X."/>
            <person name="Che Y."/>
            <person name="Guo L."/>
            <person name="Liu G."/>
            <person name="Guo L."/>
            <person name="Wang C."/>
            <person name="Yin W.B."/>
            <person name="Stadler M."/>
            <person name="Zhang X."/>
            <person name="Liu X."/>
        </authorList>
    </citation>
    <scope>NUCLEOTIDE SEQUENCE [LARGE SCALE GENOMIC DNA]</scope>
    <source>
        <strain evidence="12">W106-1 / CGMCC3.15140</strain>
    </source>
</reference>
<dbReference type="EC" id="3.1.1.74" evidence="2"/>
<dbReference type="PRINTS" id="PR00129">
    <property type="entry name" value="CUTINASE"/>
</dbReference>
<evidence type="ECO:0000256" key="4">
    <source>
        <dbReference type="ARBA" id="ARBA00022729"/>
    </source>
</evidence>
<evidence type="ECO:0000256" key="3">
    <source>
        <dbReference type="ARBA" id="ARBA00022487"/>
    </source>
</evidence>
<keyword evidence="3" id="KW-0719">Serine esterase</keyword>
<dbReference type="OrthoDB" id="3225429at2759"/>
<dbReference type="EMBL" id="KI912111">
    <property type="protein sequence ID" value="ETS82604.1"/>
    <property type="molecule type" value="Genomic_DNA"/>
</dbReference>